<protein>
    <submittedName>
        <fullName evidence="2">Uncharacterized protein</fullName>
    </submittedName>
</protein>
<sequence length="1150" mass="125668">MLKASPAPYSPAPANATDPVRAAQAPLHRAFVRLQQPVLFRRGKVARAALLEIIHRRTQRCLAQCWFAKVLLRSAFVVWRPAPMQRQELSGEPEVERLPSSPFVLSDSAFSRSQAAGGNAPGVGTRRLNELHQAETWQSSSLPHSPDSRSRQVPGPPKPVASQPRSALLRVQQEGFLRWWRAIRMDLGKEELAEQRRKAALLVLLRQRSQSMIAVRHYVAALQRKAVSGFQRAADEEAISRRLSRRAKSRRANRASHRTHVGLRGMSAAEVMRKGWRRWRYAVLSGQRVVCQFERPANVTLKSSQTTEAGFHRWISPMLRLCQIASEIDSCRSKVHGLEPCTQLVRSSSVDEAWSVLALPPPAEAVPEVPEHLRLLKQASVAFDDEQTGWLGRTSKGASPPSVLWEHASTVRQGAGHENFSGWPADVVWSPPRPARPPRGTEGWKDGLCSTDSPRTEDAPGILPDPHFVPQWTEVKESYQTLRGRIRTSRTWARCKPFNVKDGGYQKAAEGCEDRRSLLKETRNIQFEAVHLPQIFCQLIPRTMSLEAHADAEHARYWTLVKGHPNGKTRLFAPDTKILSALSPVAKGELAGPATSDDPPTNPNTSRGPLPMIATPASSNGSNSEIIADTGSEEAQLAAGICWLPFFGIRRMVLPKYGIEATEKGTSIMAAWISSAQNGIKDVDDKVAASMHLSRIAYASKLPLAKNKAKEAVPTPAQTPQTQSVAVERAPFPEKKASAPPGKPPPAAPPKATPLGVATPPVAFGSPPWQPAKRLACPASHFGSSRSKAAPHSCYPLVRSDLNMPRHSNSYACGMDIPEVAFDKRCRRSSHRPMGGTKVQKHPGKQSLDLERGVHLSSIDEHEFWYESDDQEVSDQTTASPEAEEEDDFDESGWDFVAEPVRERRTLAMAVGGAEAAWADATAKAAGGGAGGPGTAGTGVGKSPAGDQHQTGFTSEGQVFYDCGTASAEFLDLFTATKAFIYVLEILAQVAADELVNLVVSGAAAQSGGGERQEAREEWPSLQGNSALDALETMSMASDLTLCSWVDVADEESEVVSPQAAPTWAARLGTSTAPRPSKAALPWAHRRPRARNASIVPEDHDDIEDAADVAALRSWNKWQKSSRNTKAMQKTAEKIHRRFEQSRRAKGDEL</sequence>
<gene>
    <name evidence="2" type="ORF">AK812_SmicGene26839</name>
</gene>
<comment type="caution">
    <text evidence="2">The sequence shown here is derived from an EMBL/GenBank/DDBJ whole genome shotgun (WGS) entry which is preliminary data.</text>
</comment>
<feature type="compositionally biased region" description="Basic and acidic residues" evidence="1">
    <location>
        <begin position="1131"/>
        <end position="1150"/>
    </location>
</feature>
<feature type="region of interest" description="Disordered" evidence="1">
    <location>
        <begin position="924"/>
        <end position="951"/>
    </location>
</feature>
<organism evidence="2 3">
    <name type="scientific">Symbiodinium microadriaticum</name>
    <name type="common">Dinoflagellate</name>
    <name type="synonym">Zooxanthella microadriatica</name>
    <dbReference type="NCBI Taxonomy" id="2951"/>
    <lineage>
        <taxon>Eukaryota</taxon>
        <taxon>Sar</taxon>
        <taxon>Alveolata</taxon>
        <taxon>Dinophyceae</taxon>
        <taxon>Suessiales</taxon>
        <taxon>Symbiodiniaceae</taxon>
        <taxon>Symbiodinium</taxon>
    </lineage>
</organism>
<feature type="compositionally biased region" description="Acidic residues" evidence="1">
    <location>
        <begin position="882"/>
        <end position="893"/>
    </location>
</feature>
<feature type="region of interest" description="Disordered" evidence="1">
    <location>
        <begin position="709"/>
        <end position="728"/>
    </location>
</feature>
<feature type="region of interest" description="Disordered" evidence="1">
    <location>
        <begin position="1121"/>
        <end position="1150"/>
    </location>
</feature>
<dbReference type="EMBL" id="LSRX01000664">
    <property type="protein sequence ID" value="OLP91469.1"/>
    <property type="molecule type" value="Genomic_DNA"/>
</dbReference>
<evidence type="ECO:0000313" key="3">
    <source>
        <dbReference type="Proteomes" id="UP000186817"/>
    </source>
</evidence>
<feature type="region of interest" description="Disordered" evidence="1">
    <location>
        <begin position="734"/>
        <end position="756"/>
    </location>
</feature>
<evidence type="ECO:0000313" key="2">
    <source>
        <dbReference type="EMBL" id="OLP91469.1"/>
    </source>
</evidence>
<feature type="region of interest" description="Disordered" evidence="1">
    <location>
        <begin position="864"/>
        <end position="894"/>
    </location>
</feature>
<evidence type="ECO:0000256" key="1">
    <source>
        <dbReference type="SAM" id="MobiDB-lite"/>
    </source>
</evidence>
<feature type="region of interest" description="Disordered" evidence="1">
    <location>
        <begin position="589"/>
        <end position="623"/>
    </location>
</feature>
<feature type="compositionally biased region" description="Polar residues" evidence="1">
    <location>
        <begin position="716"/>
        <end position="725"/>
    </location>
</feature>
<proteinExistence type="predicted"/>
<dbReference type="AlphaFoldDB" id="A0A1Q9D8I6"/>
<feature type="compositionally biased region" description="Gly residues" evidence="1">
    <location>
        <begin position="926"/>
        <end position="940"/>
    </location>
</feature>
<dbReference type="OrthoDB" id="10484544at2759"/>
<accession>A0A1Q9D8I6</accession>
<feature type="region of interest" description="Disordered" evidence="1">
    <location>
        <begin position="134"/>
        <end position="166"/>
    </location>
</feature>
<reference evidence="2 3" key="1">
    <citation type="submission" date="2016-02" db="EMBL/GenBank/DDBJ databases">
        <title>Genome analysis of coral dinoflagellate symbionts highlights evolutionary adaptations to a symbiotic lifestyle.</title>
        <authorList>
            <person name="Aranda M."/>
            <person name="Li Y."/>
            <person name="Liew Y.J."/>
            <person name="Baumgarten S."/>
            <person name="Simakov O."/>
            <person name="Wilson M."/>
            <person name="Piel J."/>
            <person name="Ashoor H."/>
            <person name="Bougouffa S."/>
            <person name="Bajic V.B."/>
            <person name="Ryu T."/>
            <person name="Ravasi T."/>
            <person name="Bayer T."/>
            <person name="Micklem G."/>
            <person name="Kim H."/>
            <person name="Bhak J."/>
            <person name="Lajeunesse T.C."/>
            <person name="Voolstra C.R."/>
        </authorList>
    </citation>
    <scope>NUCLEOTIDE SEQUENCE [LARGE SCALE GENOMIC DNA]</scope>
    <source>
        <strain evidence="2 3">CCMP2467</strain>
    </source>
</reference>
<name>A0A1Q9D8I6_SYMMI</name>
<feature type="region of interest" description="Disordered" evidence="1">
    <location>
        <begin position="422"/>
        <end position="447"/>
    </location>
</feature>
<feature type="compositionally biased region" description="Pro residues" evidence="1">
    <location>
        <begin position="741"/>
        <end position="752"/>
    </location>
</feature>
<dbReference type="Proteomes" id="UP000186817">
    <property type="component" value="Unassembled WGS sequence"/>
</dbReference>
<keyword evidence="3" id="KW-1185">Reference proteome</keyword>